<reference evidence="1 2" key="1">
    <citation type="submission" date="2018-12" db="EMBL/GenBank/DDBJ databases">
        <authorList>
            <person name="Li F."/>
        </authorList>
    </citation>
    <scope>NUCLEOTIDE SEQUENCE [LARGE SCALE GENOMIC DNA]</scope>
    <source>
        <strain evidence="1 2">11W25H-1</strain>
    </source>
</reference>
<dbReference type="AlphaFoldDB" id="A0A444PZD5"/>
<keyword evidence="2" id="KW-1185">Reference proteome</keyword>
<protein>
    <recommendedName>
        <fullName evidence="3">Nuclear transport factor 2 family protein</fullName>
    </recommendedName>
</protein>
<sequence length="142" mass="15293">MATEPDDAILAKAVDAYTRYSAALDLALANGDGEFEELKGLATPSFLRGLAADDVFAVNSWRSRGSTSFDSQQLVNESENQVVLQVCRDVSRVRVLDAQGTDVTPKERDDRFAVMVTLQRVDPSAPLLVAGSEPSVDASCEL</sequence>
<proteinExistence type="predicted"/>
<organism evidence="1 2">
    <name type="scientific">Labedella phragmitis</name>
    <dbReference type="NCBI Taxonomy" id="2498849"/>
    <lineage>
        <taxon>Bacteria</taxon>
        <taxon>Bacillati</taxon>
        <taxon>Actinomycetota</taxon>
        <taxon>Actinomycetes</taxon>
        <taxon>Micrococcales</taxon>
        <taxon>Microbacteriaceae</taxon>
        <taxon>Labedella</taxon>
    </lineage>
</organism>
<comment type="caution">
    <text evidence="1">The sequence shown here is derived from an EMBL/GenBank/DDBJ whole genome shotgun (WGS) entry which is preliminary data.</text>
</comment>
<dbReference type="RefSeq" id="WP_128493994.1">
    <property type="nucleotide sequence ID" value="NZ_RZNB01000001.1"/>
</dbReference>
<accession>A0A444PZD5</accession>
<dbReference type="EMBL" id="RZNB01000001">
    <property type="protein sequence ID" value="RWZ53151.1"/>
    <property type="molecule type" value="Genomic_DNA"/>
</dbReference>
<name>A0A444PZD5_9MICO</name>
<evidence type="ECO:0000313" key="1">
    <source>
        <dbReference type="EMBL" id="RWZ53151.1"/>
    </source>
</evidence>
<dbReference type="Proteomes" id="UP000288547">
    <property type="component" value="Unassembled WGS sequence"/>
</dbReference>
<evidence type="ECO:0008006" key="3">
    <source>
        <dbReference type="Google" id="ProtNLM"/>
    </source>
</evidence>
<gene>
    <name evidence="1" type="ORF">ELQ90_04305</name>
</gene>
<dbReference type="OrthoDB" id="5124656at2"/>
<evidence type="ECO:0000313" key="2">
    <source>
        <dbReference type="Proteomes" id="UP000288547"/>
    </source>
</evidence>